<evidence type="ECO:0000313" key="4">
    <source>
        <dbReference type="Proteomes" id="UP000295131"/>
    </source>
</evidence>
<dbReference type="InterPro" id="IPR038726">
    <property type="entry name" value="PDDEXK_AddAB-type"/>
</dbReference>
<feature type="domain" description="PD-(D/E)XK endonuclease-like" evidence="2">
    <location>
        <begin position="813"/>
        <end position="1039"/>
    </location>
</feature>
<feature type="compositionally biased region" description="Basic residues" evidence="1">
    <location>
        <begin position="14"/>
        <end position="23"/>
    </location>
</feature>
<name>A0A4R5PLX9_9HYPH</name>
<dbReference type="InterPro" id="IPR011604">
    <property type="entry name" value="PDDEXK-like_dom_sf"/>
</dbReference>
<proteinExistence type="predicted"/>
<evidence type="ECO:0000256" key="1">
    <source>
        <dbReference type="SAM" id="MobiDB-lite"/>
    </source>
</evidence>
<accession>A0A4R5PLX9</accession>
<sequence length="1092" mass="116239">MAHGGHTGSDRGSRGGHARLPVRKRAVTVTGGTRRIYSVPPGAGFLRLLAEALVDDTFGFGLPNPADDPMALSAVTVYLPTRRAARVLRSEIADRLGTGSAILPVIRALGETDDDTGYFEEDTPVALELDPPVGTVDAILSLAELVLAWKSRLPEAIAAHLDGAPMMAPANPADAVWLARALFDLVQAVESEEADFARLDEAIEADLQEWWRITAEFLKVAREFWPALLGERNQSSPAAHHNALIDAETRRIAEGRFEGPVVVAGSTGTRPSTARLIAAIAGHRQGAVVLPGLDKLMAPAHWAMISDFAEPAGRVQNPSARLDAVTIRSHPQYSLFRLLGALGLPPSAVSDIPELGQPPETIRARNRLVSTALLPAAATTAWSDAAVPAAPDLTATALAGVTLIEAANEREEAQALAAAMRAALEPTAGNAEPVAALVTPDRALARRVVIELGRYGIEADDSGGRSLGDTSAGSLARLAVSVAFGPSDPVALAALIKHPLARFGCESNEARRLGETVETLGLRGRPGEARLSSLPDLVMAGKERRETDRHAPAWLHRLSETEIAQAQGHARKIVAAFEPLTALFADGSGTAPVGDLAFATALVVEAIARDAAGSLTALWGGDAGKALAGLLSDCRDSRTGLAISGFEWIAALEALLSGQVVKPEGGGHPRAFVWGSLEARLQHVDTVLLGGLNEGSWPAPGKEDPFLSRAMKAAIGLEPPERRIGQAAHDVQMAIAMPHAILSRSLRAGRAPTVASRWLQRLAATAGPEALGGMRERGEAILKWLRAAELAGAGTFPGRPEPHPPAGLQPTSYSFSEVGRLRRDPYSIYAKRILGLDPLDDFIADPGPRERGTIYHAILERFVRDAEAADLTEQRLMAIADEVLDGEGLPIELRLVWRNRLSRAAPVIAGWEAARAANREKTFVEAYARMTLPSGAELRGLADRIEILSDGSASLIDYKTGASPSLKQARTLLDPQLALEAHVLGLGGFRDIGPLPVSELLYLRLTGNEKYEDRVNKAPRKEDDPDYRAEALAARAAREFEGLVSALRDGRRGYMSRVIPKSAREFSGDYDHLARVAEWQTAAEGENGGGDD</sequence>
<keyword evidence="4" id="KW-1185">Reference proteome</keyword>
<gene>
    <name evidence="3" type="primary">addB</name>
    <name evidence="3" type="ORF">E2A64_01530</name>
</gene>
<dbReference type="AlphaFoldDB" id="A0A4R5PLX9"/>
<comment type="caution">
    <text evidence="3">The sequence shown here is derived from an EMBL/GenBank/DDBJ whole genome shotgun (WGS) entry which is preliminary data.</text>
</comment>
<organism evidence="3 4">
    <name type="scientific">Pseudohoeflea suaedae</name>
    <dbReference type="NCBI Taxonomy" id="877384"/>
    <lineage>
        <taxon>Bacteria</taxon>
        <taxon>Pseudomonadati</taxon>
        <taxon>Pseudomonadota</taxon>
        <taxon>Alphaproteobacteria</taxon>
        <taxon>Hyphomicrobiales</taxon>
        <taxon>Rhizobiaceae</taxon>
        <taxon>Pseudohoeflea</taxon>
    </lineage>
</organism>
<dbReference type="InterPro" id="IPR027417">
    <property type="entry name" value="P-loop_NTPase"/>
</dbReference>
<dbReference type="Gene3D" id="3.90.320.10">
    <property type="match status" value="1"/>
</dbReference>
<dbReference type="Pfam" id="PF12705">
    <property type="entry name" value="PDDEXK_1"/>
    <property type="match status" value="1"/>
</dbReference>
<dbReference type="NCBIfam" id="TIGR02786">
    <property type="entry name" value="addB_alphas"/>
    <property type="match status" value="1"/>
</dbReference>
<reference evidence="3 4" key="1">
    <citation type="journal article" date="2013" name="Int. J. Syst. Evol. Microbiol.">
        <title>Hoeflea suaedae sp. nov., an endophytic bacterium isolated from the root of the halophyte Suaeda maritima.</title>
        <authorList>
            <person name="Chung E.J."/>
            <person name="Park J.A."/>
            <person name="Pramanik P."/>
            <person name="Bibi F."/>
            <person name="Jeon C.O."/>
            <person name="Chung Y.R."/>
        </authorList>
    </citation>
    <scope>NUCLEOTIDE SEQUENCE [LARGE SCALE GENOMIC DNA]</scope>
    <source>
        <strain evidence="3 4">YC6898</strain>
    </source>
</reference>
<dbReference type="EMBL" id="SMSI01000001">
    <property type="protein sequence ID" value="TDH37848.1"/>
    <property type="molecule type" value="Genomic_DNA"/>
</dbReference>
<evidence type="ECO:0000259" key="2">
    <source>
        <dbReference type="Pfam" id="PF12705"/>
    </source>
</evidence>
<dbReference type="InterPro" id="IPR014153">
    <property type="entry name" value="Ds_break_AddB"/>
</dbReference>
<dbReference type="SUPFAM" id="SSF52540">
    <property type="entry name" value="P-loop containing nucleoside triphosphate hydrolases"/>
    <property type="match status" value="1"/>
</dbReference>
<evidence type="ECO:0000313" key="3">
    <source>
        <dbReference type="EMBL" id="TDH37848.1"/>
    </source>
</evidence>
<dbReference type="Proteomes" id="UP000295131">
    <property type="component" value="Unassembled WGS sequence"/>
</dbReference>
<feature type="region of interest" description="Disordered" evidence="1">
    <location>
        <begin position="1"/>
        <end position="23"/>
    </location>
</feature>
<protein>
    <submittedName>
        <fullName evidence="3">Double-strand break repair protein AddB</fullName>
    </submittedName>
</protein>